<feature type="transmembrane region" description="Helical" evidence="5">
    <location>
        <begin position="164"/>
        <end position="183"/>
    </location>
</feature>
<dbReference type="PANTHER" id="PTHR23291:SF47">
    <property type="entry name" value="TRANSMEMBRANE BAX INHIBITOR MOTIF CONTAINING 7"/>
    <property type="match status" value="1"/>
</dbReference>
<feature type="transmembrane region" description="Helical" evidence="5">
    <location>
        <begin position="189"/>
        <end position="211"/>
    </location>
</feature>
<name>A0A8S1KF54_PARPR</name>
<dbReference type="OMA" id="FTGWYVY"/>
<dbReference type="EMBL" id="CAJJDM010000019">
    <property type="protein sequence ID" value="CAD8053878.1"/>
    <property type="molecule type" value="Genomic_DNA"/>
</dbReference>
<accession>A0A8S1KF54</accession>
<comment type="subcellular location">
    <subcellularLocation>
        <location evidence="1">Membrane</location>
        <topology evidence="1">Multi-pass membrane protein</topology>
    </subcellularLocation>
</comment>
<keyword evidence="4 5" id="KW-0472">Membrane</keyword>
<feature type="transmembrane region" description="Helical" evidence="5">
    <location>
        <begin position="70"/>
        <end position="88"/>
    </location>
</feature>
<gene>
    <name evidence="6" type="ORF">PPRIM_AZ9-3.1.T0210160</name>
</gene>
<dbReference type="InterPro" id="IPR006214">
    <property type="entry name" value="Bax_inhibitor_1-related"/>
</dbReference>
<proteinExistence type="inferred from homology"/>
<keyword evidence="3 5" id="KW-1133">Transmembrane helix</keyword>
<evidence type="ECO:0000256" key="5">
    <source>
        <dbReference type="RuleBase" id="RU004379"/>
    </source>
</evidence>
<keyword evidence="2 5" id="KW-0812">Transmembrane</keyword>
<comment type="caution">
    <text evidence="6">The sequence shown here is derived from an EMBL/GenBank/DDBJ whole genome shotgun (WGS) entry which is preliminary data.</text>
</comment>
<feature type="transmembrane region" description="Helical" evidence="5">
    <location>
        <begin position="223"/>
        <end position="246"/>
    </location>
</feature>
<protein>
    <recommendedName>
        <fullName evidence="8">Inhibitor of apoptosis-promoting Bax1 protein</fullName>
    </recommendedName>
</protein>
<evidence type="ECO:0000256" key="3">
    <source>
        <dbReference type="ARBA" id="ARBA00022989"/>
    </source>
</evidence>
<evidence type="ECO:0000256" key="2">
    <source>
        <dbReference type="ARBA" id="ARBA00022692"/>
    </source>
</evidence>
<dbReference type="AlphaFoldDB" id="A0A8S1KF54"/>
<evidence type="ECO:0000313" key="7">
    <source>
        <dbReference type="Proteomes" id="UP000688137"/>
    </source>
</evidence>
<dbReference type="Proteomes" id="UP000688137">
    <property type="component" value="Unassembled WGS sequence"/>
</dbReference>
<feature type="transmembrane region" description="Helical" evidence="5">
    <location>
        <begin position="100"/>
        <end position="125"/>
    </location>
</feature>
<dbReference type="Pfam" id="PF01027">
    <property type="entry name" value="Bax1-I"/>
    <property type="match status" value="1"/>
</dbReference>
<organism evidence="6 7">
    <name type="scientific">Paramecium primaurelia</name>
    <dbReference type="NCBI Taxonomy" id="5886"/>
    <lineage>
        <taxon>Eukaryota</taxon>
        <taxon>Sar</taxon>
        <taxon>Alveolata</taxon>
        <taxon>Ciliophora</taxon>
        <taxon>Intramacronucleata</taxon>
        <taxon>Oligohymenophorea</taxon>
        <taxon>Peniculida</taxon>
        <taxon>Parameciidae</taxon>
        <taxon>Paramecium</taxon>
    </lineage>
</organism>
<evidence type="ECO:0000256" key="4">
    <source>
        <dbReference type="ARBA" id="ARBA00023136"/>
    </source>
</evidence>
<keyword evidence="7" id="KW-1185">Reference proteome</keyword>
<evidence type="ECO:0000313" key="6">
    <source>
        <dbReference type="EMBL" id="CAD8053878.1"/>
    </source>
</evidence>
<comment type="similarity">
    <text evidence="5">Belongs to the BI1 family.</text>
</comment>
<feature type="transmembrane region" description="Helical" evidence="5">
    <location>
        <begin position="131"/>
        <end position="152"/>
    </location>
</feature>
<feature type="transmembrane region" description="Helical" evidence="5">
    <location>
        <begin position="37"/>
        <end position="64"/>
    </location>
</feature>
<evidence type="ECO:0008006" key="8">
    <source>
        <dbReference type="Google" id="ProtNLM"/>
    </source>
</evidence>
<sequence>MYQQNLNTFEIDQDDGQIGYKSLLNDENIRIQFIRKVYLILSFQLLFTTIFCTFSYFSTGFAIYQLQNTWLFYLLLIVGLICEISIICCKNVSRKVPNNYIILGIFTFCESWIVSYSCSIAYLVYPENGGQLVLIAAVLTLAITISLTLYAFTTKTDITMAGGSLFIFSSVLLVLGLFCFIFNSKIIYMIYVAGLAIMYGFYLIYDTQLLMGNKEYSYSIDDYVVAALQIYIDIIMLFLQLLQLLLELFGKKE</sequence>
<dbReference type="PANTHER" id="PTHR23291">
    <property type="entry name" value="BAX INHIBITOR-RELATED"/>
    <property type="match status" value="1"/>
</dbReference>
<reference evidence="6" key="1">
    <citation type="submission" date="2021-01" db="EMBL/GenBank/DDBJ databases">
        <authorList>
            <consortium name="Genoscope - CEA"/>
            <person name="William W."/>
        </authorList>
    </citation>
    <scope>NUCLEOTIDE SEQUENCE</scope>
</reference>
<dbReference type="GO" id="GO:0016020">
    <property type="term" value="C:membrane"/>
    <property type="evidence" value="ECO:0007669"/>
    <property type="project" value="UniProtKB-SubCell"/>
</dbReference>
<evidence type="ECO:0000256" key="1">
    <source>
        <dbReference type="ARBA" id="ARBA00004141"/>
    </source>
</evidence>